<keyword evidence="11" id="KW-1185">Reference proteome</keyword>
<evidence type="ECO:0000313" key="11">
    <source>
        <dbReference type="Proteomes" id="UP000035681"/>
    </source>
</evidence>
<evidence type="ECO:0000256" key="6">
    <source>
        <dbReference type="ARBA" id="ARBA00023212"/>
    </source>
</evidence>
<feature type="region of interest" description="Disordered" evidence="8">
    <location>
        <begin position="576"/>
        <end position="599"/>
    </location>
</feature>
<accession>A0A0K0EGQ6</accession>
<dbReference type="InterPro" id="IPR000095">
    <property type="entry name" value="CRIB_dom"/>
</dbReference>
<keyword evidence="7" id="KW-0539">Nucleus</keyword>
<feature type="region of interest" description="Disordered" evidence="8">
    <location>
        <begin position="330"/>
        <end position="359"/>
    </location>
</feature>
<dbReference type="WBParaSite" id="SSTP_0000866800.1">
    <property type="protein sequence ID" value="SSTP_0000866800.1"/>
    <property type="gene ID" value="SSTP_0000866800"/>
</dbReference>
<keyword evidence="4" id="KW-0597">Phosphoprotein</keyword>
<comment type="subcellular location">
    <subcellularLocation>
        <location evidence="2">Cytoplasm</location>
        <location evidence="2">Cytoskeleton</location>
    </subcellularLocation>
    <subcellularLocation>
        <location evidence="1">Nucleus</location>
    </subcellularLocation>
</comment>
<feature type="compositionally biased region" description="Low complexity" evidence="8">
    <location>
        <begin position="487"/>
        <end position="499"/>
    </location>
</feature>
<dbReference type="PROSITE" id="PS51082">
    <property type="entry name" value="WH2"/>
    <property type="match status" value="2"/>
</dbReference>
<feature type="compositionally biased region" description="Polar residues" evidence="8">
    <location>
        <begin position="330"/>
        <end position="352"/>
    </location>
</feature>
<feature type="region of interest" description="Disordered" evidence="8">
    <location>
        <begin position="400"/>
        <end position="538"/>
    </location>
</feature>
<dbReference type="InterPro" id="IPR011026">
    <property type="entry name" value="WAS_C"/>
</dbReference>
<evidence type="ECO:0000256" key="2">
    <source>
        <dbReference type="ARBA" id="ARBA00004245"/>
    </source>
</evidence>
<dbReference type="InterPro" id="IPR036936">
    <property type="entry name" value="CRIB_dom_sf"/>
</dbReference>
<dbReference type="CDD" id="cd00132">
    <property type="entry name" value="CRIB"/>
    <property type="match status" value="1"/>
</dbReference>
<dbReference type="SMART" id="SM00285">
    <property type="entry name" value="PBD"/>
    <property type="match status" value="1"/>
</dbReference>
<dbReference type="InterPro" id="IPR011993">
    <property type="entry name" value="PH-like_dom_sf"/>
</dbReference>
<dbReference type="PROSITE" id="PS50229">
    <property type="entry name" value="WH1"/>
    <property type="match status" value="1"/>
</dbReference>
<proteinExistence type="predicted"/>
<dbReference type="Gene3D" id="3.90.810.10">
    <property type="entry name" value="CRIB domain"/>
    <property type="match status" value="2"/>
</dbReference>
<keyword evidence="6" id="KW-0206">Cytoskeleton</keyword>
<dbReference type="STRING" id="6248.A0A0K0EGQ6"/>
<evidence type="ECO:0000259" key="9">
    <source>
        <dbReference type="PROSITE" id="PS50229"/>
    </source>
</evidence>
<dbReference type="GO" id="GO:0007015">
    <property type="term" value="P:actin filament organization"/>
    <property type="evidence" value="ECO:0007669"/>
    <property type="project" value="InterPro"/>
</dbReference>
<evidence type="ECO:0000313" key="13">
    <source>
        <dbReference type="WBParaSite" id="TCONS_00012367.p1"/>
    </source>
</evidence>
<dbReference type="SUPFAM" id="SSF47912">
    <property type="entry name" value="Wiscott-Aldrich syndrome protein, WASP, C-terminal domain"/>
    <property type="match status" value="1"/>
</dbReference>
<keyword evidence="3" id="KW-0963">Cytoplasm</keyword>
<keyword evidence="5" id="KW-0677">Repeat</keyword>
<dbReference type="Gene3D" id="2.30.29.30">
    <property type="entry name" value="Pleckstrin-homology domain (PH domain)/Phosphotyrosine-binding domain (PTB)"/>
    <property type="match status" value="1"/>
</dbReference>
<dbReference type="InterPro" id="IPR000697">
    <property type="entry name" value="WH1/EVH1_dom"/>
</dbReference>
<evidence type="ECO:0000259" key="10">
    <source>
        <dbReference type="PROSITE" id="PS51082"/>
    </source>
</evidence>
<dbReference type="SMART" id="SM00246">
    <property type="entry name" value="WH2"/>
    <property type="match status" value="2"/>
</dbReference>
<feature type="domain" description="WH2" evidence="10">
    <location>
        <begin position="534"/>
        <end position="551"/>
    </location>
</feature>
<dbReference type="Pfam" id="PF02205">
    <property type="entry name" value="WH2"/>
    <property type="match status" value="2"/>
</dbReference>
<evidence type="ECO:0000256" key="7">
    <source>
        <dbReference type="ARBA" id="ARBA00023242"/>
    </source>
</evidence>
<dbReference type="SUPFAM" id="SSF50729">
    <property type="entry name" value="PH domain-like"/>
    <property type="match status" value="1"/>
</dbReference>
<feature type="compositionally biased region" description="Pro residues" evidence="8">
    <location>
        <begin position="500"/>
        <end position="509"/>
    </location>
</feature>
<protein>
    <submittedName>
        <fullName evidence="12 13">WH1 domain-containing protein</fullName>
    </submittedName>
</protein>
<sequence>MMSNYSPSQNNYYQKSVSSNYIQNNDGISKACGTLQKSRRPPNNGSIILKDEENQILFKLCGPNILVLAAGVCQLLRSTCRPNITWEIISPGIIVLCKDYERRLYCLRLYCLIKEELLWEQIMYINFMPEYLKNKKNMLVFEGERCVYCLNFTTDEEAGIFYNHFQKRLLKEKENTARAAKAQESKHQNYNQGSIITQTTGVSVMGAVPFYSPNQKSQTLFGNGKEQKKNKKKDKGKKICKEDISFPSNFQCIAHIGWDQHSGFQHTVSDSNAIDDSVKDVIKAAGFNPDNMNQDEIKFAKDFVSTYDEFNPNKYKPINDPFNAWGDSPSQYRQSNSQTNYQDTSNNPTLQYKKNVPSVPIHPFKNETLNYHDNSKYTYNIQPSQNIQSHRKYYNDQNNVYQRTTPAPPPPIRKDLNNFSNLQNDLSNKISKNENFDMASSRTGPTTPKRPTNMPPPPPPPIKTNRPPPPPPITQNTNINHGVTKQSPAPSIPSSTESSVPPPPPPPLPGLIKNSSSTISSNTSLPQKSHVNNGRGDLLAEIQAGKTLKKIEQSSSHDGKSINTRDDLLAQIQKGTNLRHVESDSGVQNRKSNSNLNEMEGIAGALARALEERRKNMLVSDSEDSDADNDEWDSD</sequence>
<evidence type="ECO:0000256" key="4">
    <source>
        <dbReference type="ARBA" id="ARBA00022553"/>
    </source>
</evidence>
<organism evidence="12">
    <name type="scientific">Strongyloides stercoralis</name>
    <name type="common">Threadworm</name>
    <dbReference type="NCBI Taxonomy" id="6248"/>
    <lineage>
        <taxon>Eukaryota</taxon>
        <taxon>Metazoa</taxon>
        <taxon>Ecdysozoa</taxon>
        <taxon>Nematoda</taxon>
        <taxon>Chromadorea</taxon>
        <taxon>Rhabditida</taxon>
        <taxon>Tylenchina</taxon>
        <taxon>Panagrolaimomorpha</taxon>
        <taxon>Strongyloidoidea</taxon>
        <taxon>Strongyloididae</taxon>
        <taxon>Strongyloides</taxon>
    </lineage>
</organism>
<feature type="domain" description="WH1" evidence="9">
    <location>
        <begin position="60"/>
        <end position="172"/>
    </location>
</feature>
<dbReference type="AlphaFoldDB" id="A0A0K0EGQ6"/>
<dbReference type="Pfam" id="PF00786">
    <property type="entry name" value="PBD"/>
    <property type="match status" value="1"/>
</dbReference>
<evidence type="ECO:0000256" key="8">
    <source>
        <dbReference type="SAM" id="MobiDB-lite"/>
    </source>
</evidence>
<evidence type="ECO:0000256" key="5">
    <source>
        <dbReference type="ARBA" id="ARBA00022737"/>
    </source>
</evidence>
<reference evidence="12" key="1">
    <citation type="submission" date="2015-08" db="UniProtKB">
        <authorList>
            <consortium name="WormBaseParasite"/>
        </authorList>
    </citation>
    <scope>IDENTIFICATION</scope>
</reference>
<feature type="compositionally biased region" description="Polar residues" evidence="8">
    <location>
        <begin position="475"/>
        <end position="486"/>
    </location>
</feature>
<dbReference type="WBParaSite" id="TCONS_00012367.p1">
    <property type="protein sequence ID" value="TCONS_00012367.p1"/>
    <property type="gene ID" value="XLOC_008025"/>
</dbReference>
<dbReference type="SMART" id="SM00461">
    <property type="entry name" value="WH1"/>
    <property type="match status" value="1"/>
</dbReference>
<evidence type="ECO:0000256" key="3">
    <source>
        <dbReference type="ARBA" id="ARBA00022490"/>
    </source>
</evidence>
<dbReference type="Proteomes" id="UP000035681">
    <property type="component" value="Unplaced"/>
</dbReference>
<feature type="compositionally biased region" description="Pro residues" evidence="8">
    <location>
        <begin position="453"/>
        <end position="473"/>
    </location>
</feature>
<feature type="compositionally biased region" description="Polar residues" evidence="8">
    <location>
        <begin position="417"/>
        <end position="430"/>
    </location>
</feature>
<feature type="domain" description="WH2" evidence="10">
    <location>
        <begin position="564"/>
        <end position="581"/>
    </location>
</feature>
<evidence type="ECO:0000256" key="1">
    <source>
        <dbReference type="ARBA" id="ARBA00004123"/>
    </source>
</evidence>
<dbReference type="GO" id="GO:0005856">
    <property type="term" value="C:cytoskeleton"/>
    <property type="evidence" value="ECO:0007669"/>
    <property type="project" value="UniProtKB-SubCell"/>
</dbReference>
<dbReference type="InterPro" id="IPR003124">
    <property type="entry name" value="WH2_dom"/>
</dbReference>
<feature type="compositionally biased region" description="Polar residues" evidence="8">
    <location>
        <begin position="585"/>
        <end position="597"/>
    </location>
</feature>
<dbReference type="GO" id="GO:0003779">
    <property type="term" value="F:actin binding"/>
    <property type="evidence" value="ECO:0007669"/>
    <property type="project" value="InterPro"/>
</dbReference>
<dbReference type="Pfam" id="PF00568">
    <property type="entry name" value="WH1"/>
    <property type="match status" value="1"/>
</dbReference>
<name>A0A0K0EGQ6_STRER</name>
<feature type="compositionally biased region" description="Low complexity" evidence="8">
    <location>
        <begin position="514"/>
        <end position="524"/>
    </location>
</feature>
<dbReference type="GO" id="GO:0005634">
    <property type="term" value="C:nucleus"/>
    <property type="evidence" value="ECO:0007669"/>
    <property type="project" value="UniProtKB-SubCell"/>
</dbReference>
<evidence type="ECO:0000313" key="12">
    <source>
        <dbReference type="WBParaSite" id="SSTP_0000866800.1"/>
    </source>
</evidence>